<keyword evidence="4 6" id="KW-1133">Transmembrane helix</keyword>
<dbReference type="CDD" id="cd16380">
    <property type="entry name" value="YitT_C"/>
    <property type="match status" value="1"/>
</dbReference>
<dbReference type="InterPro" id="IPR019264">
    <property type="entry name" value="DUF2179"/>
</dbReference>
<feature type="transmembrane region" description="Helical" evidence="6">
    <location>
        <begin position="12"/>
        <end position="34"/>
    </location>
</feature>
<proteinExistence type="predicted"/>
<dbReference type="GeneID" id="96998899"/>
<dbReference type="AlphaFoldDB" id="H3NNJ4"/>
<evidence type="ECO:0000256" key="6">
    <source>
        <dbReference type="SAM" id="Phobius"/>
    </source>
</evidence>
<feature type="transmembrane region" description="Helical" evidence="6">
    <location>
        <begin position="79"/>
        <end position="98"/>
    </location>
</feature>
<evidence type="ECO:0000256" key="2">
    <source>
        <dbReference type="ARBA" id="ARBA00022475"/>
    </source>
</evidence>
<evidence type="ECO:0000259" key="7">
    <source>
        <dbReference type="Pfam" id="PF10035"/>
    </source>
</evidence>
<feature type="transmembrane region" description="Helical" evidence="6">
    <location>
        <begin position="152"/>
        <end position="171"/>
    </location>
</feature>
<protein>
    <recommendedName>
        <fullName evidence="7">DUF2179 domain-containing protein</fullName>
    </recommendedName>
</protein>
<keyword evidence="2" id="KW-1003">Cell membrane</keyword>
<name>H3NNJ4_9FIRM</name>
<evidence type="ECO:0000256" key="5">
    <source>
        <dbReference type="ARBA" id="ARBA00023136"/>
    </source>
</evidence>
<dbReference type="PANTHER" id="PTHR33545:SF9">
    <property type="entry name" value="UPF0750 MEMBRANE PROTEIN YITE"/>
    <property type="match status" value="1"/>
</dbReference>
<comment type="caution">
    <text evidence="8">The sequence shown here is derived from an EMBL/GenBank/DDBJ whole genome shotgun (WGS) entry which is preliminary data.</text>
</comment>
<dbReference type="Gene3D" id="3.30.70.120">
    <property type="match status" value="1"/>
</dbReference>
<dbReference type="PANTHER" id="PTHR33545">
    <property type="entry name" value="UPF0750 MEMBRANE PROTEIN YITT-RELATED"/>
    <property type="match status" value="1"/>
</dbReference>
<accession>H3NNJ4</accession>
<keyword evidence="9" id="KW-1185">Reference proteome</keyword>
<feature type="transmembrane region" description="Helical" evidence="6">
    <location>
        <begin position="110"/>
        <end position="128"/>
    </location>
</feature>
<dbReference type="EMBL" id="AGEI01000021">
    <property type="protein sequence ID" value="EHR33969.1"/>
    <property type="molecule type" value="Genomic_DNA"/>
</dbReference>
<dbReference type="Pfam" id="PF10035">
    <property type="entry name" value="DUF2179"/>
    <property type="match status" value="1"/>
</dbReference>
<evidence type="ECO:0000256" key="4">
    <source>
        <dbReference type="ARBA" id="ARBA00022989"/>
    </source>
</evidence>
<evidence type="ECO:0000313" key="8">
    <source>
        <dbReference type="EMBL" id="EHR33969.1"/>
    </source>
</evidence>
<dbReference type="InterPro" id="IPR015867">
    <property type="entry name" value="N-reg_PII/ATP_PRibTrfase_C"/>
</dbReference>
<comment type="subcellular location">
    <subcellularLocation>
        <location evidence="1">Cell membrane</location>
        <topology evidence="1">Multi-pass membrane protein</topology>
    </subcellularLocation>
</comment>
<dbReference type="GO" id="GO:0005886">
    <property type="term" value="C:plasma membrane"/>
    <property type="evidence" value="ECO:0007669"/>
    <property type="project" value="UniProtKB-SubCell"/>
</dbReference>
<sequence>MVINKKFKRILIIILGAFIMSIGAIFFNIPSNIAAGGVTGLSQGLQELFPEINIGIISAILNILIFILGTALLGKEFGLYTVVGAVSYTLLLGVFDAFVEIKEPILQDKLANLVLGASFIGYGLSIVMKQGGSTGGTDVVAKIIEYKTDVNLSKAILMVDTMVILFATSVFGVQSGIYSFISLYVTTYVLDVAIAGFNSKIQITIISDHVDVINDFIATKINRGTTLYKAMGGYTKIDRNILVSIVDKKQYVKIRNFIEELDDNAFVYITNINEVYGYGFSRENLNVSVRENSETKN</sequence>
<reference evidence="8 9" key="1">
    <citation type="submission" date="2012-01" db="EMBL/GenBank/DDBJ databases">
        <title>The Genome Sequence of Helcococcus kunzii ATCC 51366.</title>
        <authorList>
            <consortium name="The Broad Institute Genome Sequencing Platform"/>
            <person name="Earl A."/>
            <person name="Ward D."/>
            <person name="Feldgarden M."/>
            <person name="Gevers D."/>
            <person name="Huys G."/>
            <person name="Young S.K."/>
            <person name="Zeng Q."/>
            <person name="Gargeya S."/>
            <person name="Fitzgerald M."/>
            <person name="Haas B."/>
            <person name="Abouelleil A."/>
            <person name="Alvarado L."/>
            <person name="Arachchi H.M."/>
            <person name="Berlin A."/>
            <person name="Chapman S.B."/>
            <person name="Gearin G."/>
            <person name="Goldberg J."/>
            <person name="Griggs A."/>
            <person name="Gujja S."/>
            <person name="Hansen M."/>
            <person name="Heiman D."/>
            <person name="Howarth C."/>
            <person name="Larimer J."/>
            <person name="Lui A."/>
            <person name="MacDonald P.J.P."/>
            <person name="McCowen C."/>
            <person name="Montmayeur A."/>
            <person name="Murphy C."/>
            <person name="Neiman D."/>
            <person name="Pearson M."/>
            <person name="Priest M."/>
            <person name="Roberts A."/>
            <person name="Saif S."/>
            <person name="Shea T."/>
            <person name="Sisk P."/>
            <person name="Stolte C."/>
            <person name="Sykes S."/>
            <person name="Wortman J."/>
            <person name="Nusbaum C."/>
            <person name="Birren B."/>
        </authorList>
    </citation>
    <scope>NUCLEOTIDE SEQUENCE [LARGE SCALE GENOMIC DNA]</scope>
    <source>
        <strain evidence="8 9">ATCC 51366</strain>
    </source>
</reference>
<feature type="domain" description="DUF2179" evidence="7">
    <location>
        <begin position="223"/>
        <end position="277"/>
    </location>
</feature>
<dbReference type="eggNOG" id="COG1284">
    <property type="taxonomic scope" value="Bacteria"/>
</dbReference>
<dbReference type="Pfam" id="PF02588">
    <property type="entry name" value="YitT_membrane"/>
    <property type="match status" value="1"/>
</dbReference>
<dbReference type="OrthoDB" id="3180973at2"/>
<feature type="transmembrane region" description="Helical" evidence="6">
    <location>
        <begin position="54"/>
        <end position="72"/>
    </location>
</feature>
<gene>
    <name evidence="8" type="ORF">HMPREF9709_00905</name>
</gene>
<keyword evidence="5 6" id="KW-0472">Membrane</keyword>
<keyword evidence="3 6" id="KW-0812">Transmembrane</keyword>
<dbReference type="STRING" id="883114.HMPREF9709_00905"/>
<evidence type="ECO:0000256" key="1">
    <source>
        <dbReference type="ARBA" id="ARBA00004651"/>
    </source>
</evidence>
<dbReference type="PIRSF" id="PIRSF006483">
    <property type="entry name" value="Membrane_protein_YitT"/>
    <property type="match status" value="1"/>
</dbReference>
<organism evidence="8 9">
    <name type="scientific">Helcococcus kunzii ATCC 51366</name>
    <dbReference type="NCBI Taxonomy" id="883114"/>
    <lineage>
        <taxon>Bacteria</taxon>
        <taxon>Bacillati</taxon>
        <taxon>Bacillota</taxon>
        <taxon>Tissierellia</taxon>
        <taxon>Tissierellales</taxon>
        <taxon>Peptoniphilaceae</taxon>
        <taxon>Helcococcus</taxon>
    </lineage>
</organism>
<dbReference type="Proteomes" id="UP000004191">
    <property type="component" value="Unassembled WGS sequence"/>
</dbReference>
<dbReference type="RefSeq" id="WP_005398334.1">
    <property type="nucleotide sequence ID" value="NZ_JH601088.1"/>
</dbReference>
<evidence type="ECO:0000256" key="3">
    <source>
        <dbReference type="ARBA" id="ARBA00022692"/>
    </source>
</evidence>
<evidence type="ECO:0000313" key="9">
    <source>
        <dbReference type="Proteomes" id="UP000004191"/>
    </source>
</evidence>
<dbReference type="HOGENOM" id="CLU_063199_1_1_9"/>
<feature type="transmembrane region" description="Helical" evidence="6">
    <location>
        <begin position="177"/>
        <end position="197"/>
    </location>
</feature>
<dbReference type="InterPro" id="IPR003740">
    <property type="entry name" value="YitT"/>
</dbReference>
<dbReference type="InterPro" id="IPR051461">
    <property type="entry name" value="UPF0750_membrane"/>
</dbReference>